<dbReference type="Pfam" id="PF00440">
    <property type="entry name" value="TetR_N"/>
    <property type="match status" value="1"/>
</dbReference>
<reference evidence="6 7" key="1">
    <citation type="submission" date="2024-01" db="EMBL/GenBank/DDBJ databases">
        <title>Seven novel Bacillus-like species.</title>
        <authorList>
            <person name="Liu G."/>
        </authorList>
    </citation>
    <scope>NUCLEOTIDE SEQUENCE [LARGE SCALE GENOMIC DNA]</scope>
    <source>
        <strain evidence="6 7">FJAT-51614</strain>
    </source>
</reference>
<evidence type="ECO:0000313" key="7">
    <source>
        <dbReference type="Proteomes" id="UP001364890"/>
    </source>
</evidence>
<dbReference type="PROSITE" id="PS50977">
    <property type="entry name" value="HTH_TETR_2"/>
    <property type="match status" value="1"/>
</dbReference>
<comment type="caution">
    <text evidence="6">The sequence shown here is derived from an EMBL/GenBank/DDBJ whole genome shotgun (WGS) entry which is preliminary data.</text>
</comment>
<organism evidence="6 7">
    <name type="scientific">Psychrobacillus mangrovi</name>
    <dbReference type="NCBI Taxonomy" id="3117745"/>
    <lineage>
        <taxon>Bacteria</taxon>
        <taxon>Bacillati</taxon>
        <taxon>Bacillota</taxon>
        <taxon>Bacilli</taxon>
        <taxon>Bacillales</taxon>
        <taxon>Bacillaceae</taxon>
        <taxon>Psychrobacillus</taxon>
    </lineage>
</organism>
<dbReference type="Proteomes" id="UP001364890">
    <property type="component" value="Unassembled WGS sequence"/>
</dbReference>
<dbReference type="InterPro" id="IPR001647">
    <property type="entry name" value="HTH_TetR"/>
</dbReference>
<dbReference type="InterPro" id="IPR009057">
    <property type="entry name" value="Homeodomain-like_sf"/>
</dbReference>
<dbReference type="PRINTS" id="PR00455">
    <property type="entry name" value="HTHTETR"/>
</dbReference>
<dbReference type="InterPro" id="IPR054156">
    <property type="entry name" value="YxaF_TetR_C"/>
</dbReference>
<dbReference type="SUPFAM" id="SSF48498">
    <property type="entry name" value="Tetracyclin repressor-like, C-terminal domain"/>
    <property type="match status" value="1"/>
</dbReference>
<name>A0ABU8F670_9BACI</name>
<evidence type="ECO:0000256" key="3">
    <source>
        <dbReference type="ARBA" id="ARBA00023163"/>
    </source>
</evidence>
<dbReference type="EMBL" id="JBAWSY010000007">
    <property type="protein sequence ID" value="MEI4770274.1"/>
    <property type="molecule type" value="Genomic_DNA"/>
</dbReference>
<evidence type="ECO:0000313" key="6">
    <source>
        <dbReference type="EMBL" id="MEI4770274.1"/>
    </source>
</evidence>
<keyword evidence="1" id="KW-0805">Transcription regulation</keyword>
<keyword evidence="3" id="KW-0804">Transcription</keyword>
<dbReference type="Pfam" id="PF21993">
    <property type="entry name" value="TetR_C_13_2"/>
    <property type="match status" value="1"/>
</dbReference>
<dbReference type="SUPFAM" id="SSF46689">
    <property type="entry name" value="Homeodomain-like"/>
    <property type="match status" value="1"/>
</dbReference>
<feature type="DNA-binding region" description="H-T-H motif" evidence="4">
    <location>
        <begin position="24"/>
        <end position="43"/>
    </location>
</feature>
<keyword evidence="2 4" id="KW-0238">DNA-binding</keyword>
<sequence>MDTKSLIIDIATSLFQQNGYKGTGLSEILKACNISKGSLYHHFPNGKEELLITCLQSLNAAITTDIKEIFERHSTTQEATNAMIEKLIVNFEKEGTLAGYTFSSIVSEMASLSDPVRNACAQLYNNIQDIYFNKLVVDGFSEDNAFSIALMLTASIEGGMLLCLTQKSAEPLKGISKLLPKML</sequence>
<dbReference type="PANTHER" id="PTHR47506:SF3">
    <property type="entry name" value="HTH-TYPE TRANSCRIPTIONAL REGULATOR LMRA"/>
    <property type="match status" value="1"/>
</dbReference>
<keyword evidence="7" id="KW-1185">Reference proteome</keyword>
<proteinExistence type="predicted"/>
<feature type="domain" description="HTH tetR-type" evidence="5">
    <location>
        <begin position="1"/>
        <end position="61"/>
    </location>
</feature>
<protein>
    <submittedName>
        <fullName evidence="6">TetR/AcrR family transcriptional regulator</fullName>
    </submittedName>
</protein>
<accession>A0ABU8F670</accession>
<dbReference type="Gene3D" id="1.10.357.10">
    <property type="entry name" value="Tetracycline Repressor, domain 2"/>
    <property type="match status" value="1"/>
</dbReference>
<dbReference type="RefSeq" id="WP_336497827.1">
    <property type="nucleotide sequence ID" value="NZ_JBAWSY010000007.1"/>
</dbReference>
<dbReference type="PANTHER" id="PTHR47506">
    <property type="entry name" value="TRANSCRIPTIONAL REGULATORY PROTEIN"/>
    <property type="match status" value="1"/>
</dbReference>
<evidence type="ECO:0000256" key="1">
    <source>
        <dbReference type="ARBA" id="ARBA00023015"/>
    </source>
</evidence>
<dbReference type="InterPro" id="IPR036271">
    <property type="entry name" value="Tet_transcr_reg_TetR-rel_C_sf"/>
</dbReference>
<evidence type="ECO:0000256" key="4">
    <source>
        <dbReference type="PROSITE-ProRule" id="PRU00335"/>
    </source>
</evidence>
<gene>
    <name evidence="6" type="ORF">WAX74_11575</name>
</gene>
<evidence type="ECO:0000259" key="5">
    <source>
        <dbReference type="PROSITE" id="PS50977"/>
    </source>
</evidence>
<evidence type="ECO:0000256" key="2">
    <source>
        <dbReference type="ARBA" id="ARBA00023125"/>
    </source>
</evidence>